<dbReference type="PROSITE" id="PS00061">
    <property type="entry name" value="ADH_SHORT"/>
    <property type="match status" value="1"/>
</dbReference>
<sequence>MSKIWFITGSSRGLGRAFTTAALERGDKVAATARDTGTLGDLRDTYGDAVLPLALDVTDRASVDVAVKHAHEHFGHLDVVVNNAGAALFGVTVEELAEEDLRAVMETNLYGPLRVTQAVLPYLRAQGSGHIVQISSASGLVAHPTLGGYNATKWALEGMSEALAAEVASYGVKVTIVEPAQYRTDIATTPPAHFVPNPAYDGLRAAFASAAAQPTVPLPEAAAPAMLKLVDAEHPPLRVVFRSQALPMIRQAYAERLATWADWEHLSQEAEGVSA</sequence>
<dbReference type="AlphaFoldDB" id="A0AAU2AC79"/>
<dbReference type="PRINTS" id="PR00080">
    <property type="entry name" value="SDRFAMILY"/>
</dbReference>
<dbReference type="PANTHER" id="PTHR43976:SF16">
    <property type="entry name" value="SHORT-CHAIN DEHYDROGENASE_REDUCTASE FAMILY PROTEIN"/>
    <property type="match status" value="1"/>
</dbReference>
<name>A0AAU2AC79_9ACTN</name>
<gene>
    <name evidence="4" type="ORF">OHA22_43760</name>
</gene>
<evidence type="ECO:0000256" key="1">
    <source>
        <dbReference type="ARBA" id="ARBA00006484"/>
    </source>
</evidence>
<dbReference type="EMBL" id="CP108222">
    <property type="protein sequence ID" value="WTT21967.1"/>
    <property type="molecule type" value="Genomic_DNA"/>
</dbReference>
<evidence type="ECO:0000256" key="3">
    <source>
        <dbReference type="RuleBase" id="RU000363"/>
    </source>
</evidence>
<dbReference type="InterPro" id="IPR051911">
    <property type="entry name" value="SDR_oxidoreductase"/>
</dbReference>
<dbReference type="SUPFAM" id="SSF51735">
    <property type="entry name" value="NAD(P)-binding Rossmann-fold domains"/>
    <property type="match status" value="1"/>
</dbReference>
<dbReference type="CDD" id="cd05374">
    <property type="entry name" value="17beta-HSD-like_SDR_c"/>
    <property type="match status" value="1"/>
</dbReference>
<dbReference type="PANTHER" id="PTHR43976">
    <property type="entry name" value="SHORT CHAIN DEHYDROGENASE"/>
    <property type="match status" value="1"/>
</dbReference>
<comment type="similarity">
    <text evidence="1 3">Belongs to the short-chain dehydrogenases/reductases (SDR) family.</text>
</comment>
<dbReference type="InterPro" id="IPR002347">
    <property type="entry name" value="SDR_fam"/>
</dbReference>
<protein>
    <submittedName>
        <fullName evidence="4">SDR family NAD(P)-dependent oxidoreductase</fullName>
    </submittedName>
</protein>
<dbReference type="Pfam" id="PF00106">
    <property type="entry name" value="adh_short"/>
    <property type="match status" value="1"/>
</dbReference>
<proteinExistence type="inferred from homology"/>
<accession>A0AAU2AC79</accession>
<dbReference type="Gene3D" id="3.40.50.720">
    <property type="entry name" value="NAD(P)-binding Rossmann-like Domain"/>
    <property type="match status" value="1"/>
</dbReference>
<reference evidence="4" key="1">
    <citation type="submission" date="2022-10" db="EMBL/GenBank/DDBJ databases">
        <title>The complete genomes of actinobacterial strains from the NBC collection.</title>
        <authorList>
            <person name="Joergensen T.S."/>
            <person name="Alvarez Arevalo M."/>
            <person name="Sterndorff E.B."/>
            <person name="Faurdal D."/>
            <person name="Vuksanovic O."/>
            <person name="Mourched A.-S."/>
            <person name="Charusanti P."/>
            <person name="Shaw S."/>
            <person name="Blin K."/>
            <person name="Weber T."/>
        </authorList>
    </citation>
    <scope>NUCLEOTIDE SEQUENCE</scope>
    <source>
        <strain evidence="4">NBC_00093</strain>
    </source>
</reference>
<dbReference type="InterPro" id="IPR020904">
    <property type="entry name" value="Sc_DH/Rdtase_CS"/>
</dbReference>
<organism evidence="4">
    <name type="scientific">Streptomyces sp. NBC_00093</name>
    <dbReference type="NCBI Taxonomy" id="2975649"/>
    <lineage>
        <taxon>Bacteria</taxon>
        <taxon>Bacillati</taxon>
        <taxon>Actinomycetota</taxon>
        <taxon>Actinomycetes</taxon>
        <taxon>Kitasatosporales</taxon>
        <taxon>Streptomycetaceae</taxon>
        <taxon>Streptomyces</taxon>
    </lineage>
</organism>
<dbReference type="GO" id="GO:0016491">
    <property type="term" value="F:oxidoreductase activity"/>
    <property type="evidence" value="ECO:0007669"/>
    <property type="project" value="UniProtKB-KW"/>
</dbReference>
<dbReference type="NCBIfam" id="NF006114">
    <property type="entry name" value="PRK08263.1"/>
    <property type="match status" value="1"/>
</dbReference>
<evidence type="ECO:0000313" key="4">
    <source>
        <dbReference type="EMBL" id="WTT21967.1"/>
    </source>
</evidence>
<evidence type="ECO:0000256" key="2">
    <source>
        <dbReference type="ARBA" id="ARBA00023002"/>
    </source>
</evidence>
<dbReference type="InterPro" id="IPR036291">
    <property type="entry name" value="NAD(P)-bd_dom_sf"/>
</dbReference>
<dbReference type="PRINTS" id="PR00081">
    <property type="entry name" value="GDHRDH"/>
</dbReference>
<keyword evidence="2" id="KW-0560">Oxidoreductase</keyword>